<dbReference type="OrthoDB" id="9762169at2"/>
<dbReference type="InterPro" id="IPR011009">
    <property type="entry name" value="Kinase-like_dom_sf"/>
</dbReference>
<dbReference type="PROSITE" id="PS00108">
    <property type="entry name" value="PROTEIN_KINASE_ST"/>
    <property type="match status" value="1"/>
</dbReference>
<keyword evidence="4 5" id="KW-0067">ATP-binding</keyword>
<dbReference type="Proteomes" id="UP000291591">
    <property type="component" value="Unassembled WGS sequence"/>
</dbReference>
<dbReference type="InterPro" id="IPR008271">
    <property type="entry name" value="Ser/Thr_kinase_AS"/>
</dbReference>
<dbReference type="CDD" id="cd14014">
    <property type="entry name" value="STKc_PknB_like"/>
    <property type="match status" value="1"/>
</dbReference>
<evidence type="ECO:0000259" key="7">
    <source>
        <dbReference type="PROSITE" id="PS50011"/>
    </source>
</evidence>
<evidence type="ECO:0000313" key="9">
    <source>
        <dbReference type="Proteomes" id="UP000291591"/>
    </source>
</evidence>
<dbReference type="SUPFAM" id="SSF56112">
    <property type="entry name" value="Protein kinase-like (PK-like)"/>
    <property type="match status" value="1"/>
</dbReference>
<keyword evidence="9" id="KW-1185">Reference proteome</keyword>
<feature type="compositionally biased region" description="Pro residues" evidence="6">
    <location>
        <begin position="291"/>
        <end position="303"/>
    </location>
</feature>
<evidence type="ECO:0000313" key="8">
    <source>
        <dbReference type="EMBL" id="RZT85482.1"/>
    </source>
</evidence>
<proteinExistence type="predicted"/>
<evidence type="ECO:0000256" key="6">
    <source>
        <dbReference type="SAM" id="MobiDB-lite"/>
    </source>
</evidence>
<comment type="caution">
    <text evidence="8">The sequence shown here is derived from an EMBL/GenBank/DDBJ whole genome shotgun (WGS) entry which is preliminary data.</text>
</comment>
<dbReference type="PROSITE" id="PS00107">
    <property type="entry name" value="PROTEIN_KINASE_ATP"/>
    <property type="match status" value="1"/>
</dbReference>
<dbReference type="InterPro" id="IPR000719">
    <property type="entry name" value="Prot_kinase_dom"/>
</dbReference>
<dbReference type="Pfam" id="PF00069">
    <property type="entry name" value="Pkinase"/>
    <property type="match status" value="1"/>
</dbReference>
<protein>
    <submittedName>
        <fullName evidence="8">Serine/threonine protein kinase</fullName>
    </submittedName>
</protein>
<evidence type="ECO:0000256" key="3">
    <source>
        <dbReference type="ARBA" id="ARBA00022777"/>
    </source>
</evidence>
<keyword evidence="1" id="KW-0808">Transferase</keyword>
<feature type="domain" description="Protein kinase" evidence="7">
    <location>
        <begin position="15"/>
        <end position="264"/>
    </location>
</feature>
<dbReference type="GO" id="GO:0004674">
    <property type="term" value="F:protein serine/threonine kinase activity"/>
    <property type="evidence" value="ECO:0007669"/>
    <property type="project" value="UniProtKB-KW"/>
</dbReference>
<accession>A0A4Q7UUD7</accession>
<keyword evidence="8" id="KW-0723">Serine/threonine-protein kinase</keyword>
<evidence type="ECO:0000256" key="1">
    <source>
        <dbReference type="ARBA" id="ARBA00022679"/>
    </source>
</evidence>
<feature type="region of interest" description="Disordered" evidence="6">
    <location>
        <begin position="274"/>
        <end position="308"/>
    </location>
</feature>
<dbReference type="PANTHER" id="PTHR43289:SF34">
    <property type="entry name" value="SERINE_THREONINE-PROTEIN KINASE YBDM-RELATED"/>
    <property type="match status" value="1"/>
</dbReference>
<dbReference type="PROSITE" id="PS50011">
    <property type="entry name" value="PROTEIN_KINASE_DOM"/>
    <property type="match status" value="1"/>
</dbReference>
<evidence type="ECO:0000256" key="5">
    <source>
        <dbReference type="PROSITE-ProRule" id="PRU10141"/>
    </source>
</evidence>
<dbReference type="EMBL" id="SHKL01000001">
    <property type="protein sequence ID" value="RZT85482.1"/>
    <property type="molecule type" value="Genomic_DNA"/>
</dbReference>
<feature type="region of interest" description="Disordered" evidence="6">
    <location>
        <begin position="337"/>
        <end position="382"/>
    </location>
</feature>
<dbReference type="PANTHER" id="PTHR43289">
    <property type="entry name" value="MITOGEN-ACTIVATED PROTEIN KINASE KINASE KINASE 20-RELATED"/>
    <property type="match status" value="1"/>
</dbReference>
<dbReference type="Gene3D" id="1.10.510.10">
    <property type="entry name" value="Transferase(Phosphotransferase) domain 1"/>
    <property type="match status" value="1"/>
</dbReference>
<organism evidence="8 9">
    <name type="scientific">Pseudonocardia sediminis</name>
    <dbReference type="NCBI Taxonomy" id="1397368"/>
    <lineage>
        <taxon>Bacteria</taxon>
        <taxon>Bacillati</taxon>
        <taxon>Actinomycetota</taxon>
        <taxon>Actinomycetes</taxon>
        <taxon>Pseudonocardiales</taxon>
        <taxon>Pseudonocardiaceae</taxon>
        <taxon>Pseudonocardia</taxon>
    </lineage>
</organism>
<name>A0A4Q7UUD7_PSEST</name>
<reference evidence="8 9" key="1">
    <citation type="submission" date="2019-02" db="EMBL/GenBank/DDBJ databases">
        <title>Sequencing the genomes of 1000 actinobacteria strains.</title>
        <authorList>
            <person name="Klenk H.-P."/>
        </authorList>
    </citation>
    <scope>NUCLEOTIDE SEQUENCE [LARGE SCALE GENOMIC DNA]</scope>
    <source>
        <strain evidence="8 9">DSM 45779</strain>
    </source>
</reference>
<evidence type="ECO:0000256" key="2">
    <source>
        <dbReference type="ARBA" id="ARBA00022741"/>
    </source>
</evidence>
<dbReference type="GO" id="GO:0005524">
    <property type="term" value="F:ATP binding"/>
    <property type="evidence" value="ECO:0007669"/>
    <property type="project" value="UniProtKB-UniRule"/>
</dbReference>
<dbReference type="InterPro" id="IPR017441">
    <property type="entry name" value="Protein_kinase_ATP_BS"/>
</dbReference>
<evidence type="ECO:0000256" key="4">
    <source>
        <dbReference type="ARBA" id="ARBA00022840"/>
    </source>
</evidence>
<dbReference type="InterPro" id="IPR046576">
    <property type="entry name" value="DUF6636"/>
</dbReference>
<dbReference type="SMART" id="SM00220">
    <property type="entry name" value="S_TKc"/>
    <property type="match status" value="1"/>
</dbReference>
<dbReference type="AlphaFoldDB" id="A0A4Q7UUD7"/>
<feature type="compositionally biased region" description="Low complexity" evidence="6">
    <location>
        <begin position="344"/>
        <end position="382"/>
    </location>
</feature>
<sequence>METLGPDDPTSVGRFRIRGVLGAGGMGRVLLGVDPSGTPAAIKLVHTELVDDDGFRARFRREVSLAALAPARYTAAFLDADPDAPRPWLATAHLDAPSLHDELAAHGPLPPDRAAALGTGLAEGLAALHAVGLVHRDLKPSNVLLAADGPRLIDFGISRAVDGTRLTASGQVVGTPEYMSPEQVAGAGEIGPASDVFSLGSLLCAVTTGRTPFAAGTPAGTLYRVVYTEPELGAGLGPLTGVVGAFLAKNPADRPSAAIAREWLTAAPATPTLRATAVADPRPTLVAGPRPDSPAPAPGPGPGPAATGRRRRTLLAAAAVVTAALLGSAVTVAVLGPGRDDATGDLTATTGPTSSAPVTAQATPSSTPPATAAATDPGDPAVGASVVDTAADTRFGTDALRFRSPTGNISCLIGSESGGGGDGVRCDVTERTWQVPPAPADCPLAYGTGVALAGSGAATLTCVGDTVADPSLPVLDYGRAIRRGDVVCASREDGVACRNGSTRHGFTVARTSYRLY</sequence>
<dbReference type="RefSeq" id="WP_130289933.1">
    <property type="nucleotide sequence ID" value="NZ_SHKL01000001.1"/>
</dbReference>
<dbReference type="Pfam" id="PF20341">
    <property type="entry name" value="DUF6636"/>
    <property type="match status" value="1"/>
</dbReference>
<keyword evidence="3 8" id="KW-0418">Kinase</keyword>
<keyword evidence="2 5" id="KW-0547">Nucleotide-binding</keyword>
<feature type="binding site" evidence="5">
    <location>
        <position position="43"/>
    </location>
    <ligand>
        <name>ATP</name>
        <dbReference type="ChEBI" id="CHEBI:30616"/>
    </ligand>
</feature>
<gene>
    <name evidence="8" type="ORF">EV383_2348</name>
</gene>
<dbReference type="Gene3D" id="3.30.200.20">
    <property type="entry name" value="Phosphorylase Kinase, domain 1"/>
    <property type="match status" value="1"/>
</dbReference>